<keyword evidence="2" id="KW-0456">Lyase</keyword>
<name>A0AA42C933_9BACT</name>
<dbReference type="Gene3D" id="2.130.10.10">
    <property type="entry name" value="YVTN repeat-like/Quinoprotein amine dehydrogenase"/>
    <property type="match status" value="1"/>
</dbReference>
<sequence>MKEIHFFAFALSLLLWACQSPDVPVLETGSQTPMPDAWIDQDTGHKLIHLTPREGENRSFYFHNNPFLPATNTENAKMIFYGSVDGDMQLFSVDLKTRETEQITRKQGVSGEIVGKNGREVYYQCGDSVFATGVENHETRLIYVFPDSIRGRITTLNANETLLAGAISSPEEETIFKQYPEKRDFFNRVYEARLLRSLFTLDVKTGEMKKIYSENAWLNHIQFSPTNPNLLMFCHEGPWHMVDRIWTININGGGPQLVHKRTMDMEIAGHEFFSPGGNRIWFDLQMPRGATFFVCGTDLETGEEKRYELTRDEWSIHFTISPDQTLFAGDGGDPGQVAKAEDGMWIYLFHPEGDRFRSEKLVNMKHHGYKLEPNVHFSPDMKWIIFRANFEGRSDVYAVEL</sequence>
<feature type="domain" description="Oligogalacturonate lyase" evidence="1">
    <location>
        <begin position="38"/>
        <end position="400"/>
    </location>
</feature>
<protein>
    <submittedName>
        <fullName evidence="2">Oligogalacturonate lyase family protein</fullName>
    </submittedName>
</protein>
<dbReference type="Pfam" id="PF14583">
    <property type="entry name" value="Pectate_lyase22"/>
    <property type="match status" value="1"/>
</dbReference>
<accession>A0AA42C933</accession>
<dbReference type="Proteomes" id="UP001163821">
    <property type="component" value="Unassembled WGS sequence"/>
</dbReference>
<comment type="caution">
    <text evidence="2">The sequence shown here is derived from an EMBL/GenBank/DDBJ whole genome shotgun (WGS) entry which is preliminary data.</text>
</comment>
<evidence type="ECO:0000313" key="3">
    <source>
        <dbReference type="Proteomes" id="UP001163821"/>
    </source>
</evidence>
<evidence type="ECO:0000313" key="2">
    <source>
        <dbReference type="EMBL" id="MCW0481610.1"/>
    </source>
</evidence>
<dbReference type="SUPFAM" id="SSF69322">
    <property type="entry name" value="Tricorn protease domain 2"/>
    <property type="match status" value="1"/>
</dbReference>
<organism evidence="2 3">
    <name type="scientific">Gaoshiqia sediminis</name>
    <dbReference type="NCBI Taxonomy" id="2986998"/>
    <lineage>
        <taxon>Bacteria</taxon>
        <taxon>Pseudomonadati</taxon>
        <taxon>Bacteroidota</taxon>
        <taxon>Bacteroidia</taxon>
        <taxon>Marinilabiliales</taxon>
        <taxon>Prolixibacteraceae</taxon>
        <taxon>Gaoshiqia</taxon>
    </lineage>
</organism>
<keyword evidence="3" id="KW-1185">Reference proteome</keyword>
<reference evidence="2" key="1">
    <citation type="submission" date="2022-10" db="EMBL/GenBank/DDBJ databases">
        <title>Gaoshiqiia sediminis gen. nov., sp. nov., isolated from coastal sediment.</title>
        <authorList>
            <person name="Yu W.X."/>
            <person name="Mu D.S."/>
            <person name="Du J.Z."/>
            <person name="Liang Y.Q."/>
        </authorList>
    </citation>
    <scope>NUCLEOTIDE SEQUENCE</scope>
    <source>
        <strain evidence="2">A06</strain>
    </source>
</reference>
<dbReference type="EMBL" id="JAPAAF010000002">
    <property type="protein sequence ID" value="MCW0481610.1"/>
    <property type="molecule type" value="Genomic_DNA"/>
</dbReference>
<evidence type="ECO:0000259" key="1">
    <source>
        <dbReference type="Pfam" id="PF14583"/>
    </source>
</evidence>
<dbReference type="InterPro" id="IPR027946">
    <property type="entry name" value="Ogl_dom"/>
</dbReference>
<proteinExistence type="predicted"/>
<gene>
    <name evidence="2" type="ORF">N2K84_02640</name>
</gene>
<dbReference type="RefSeq" id="WP_282590219.1">
    <property type="nucleotide sequence ID" value="NZ_JAPAAF010000002.1"/>
</dbReference>
<dbReference type="GO" id="GO:0047487">
    <property type="term" value="F:oligogalacturonide lyase activity"/>
    <property type="evidence" value="ECO:0007669"/>
    <property type="project" value="InterPro"/>
</dbReference>
<dbReference type="AlphaFoldDB" id="A0AA42C933"/>
<dbReference type="GO" id="GO:0045490">
    <property type="term" value="P:pectin catabolic process"/>
    <property type="evidence" value="ECO:0007669"/>
    <property type="project" value="InterPro"/>
</dbReference>
<dbReference type="InterPro" id="IPR015943">
    <property type="entry name" value="WD40/YVTN_repeat-like_dom_sf"/>
</dbReference>